<organism evidence="2 3">
    <name type="scientific">Cronartium quercuum f. sp. fusiforme G11</name>
    <dbReference type="NCBI Taxonomy" id="708437"/>
    <lineage>
        <taxon>Eukaryota</taxon>
        <taxon>Fungi</taxon>
        <taxon>Dikarya</taxon>
        <taxon>Basidiomycota</taxon>
        <taxon>Pucciniomycotina</taxon>
        <taxon>Pucciniomycetes</taxon>
        <taxon>Pucciniales</taxon>
        <taxon>Coleosporiaceae</taxon>
        <taxon>Cronartium</taxon>
    </lineage>
</organism>
<accession>A0A9P6NLD7</accession>
<evidence type="ECO:0000256" key="1">
    <source>
        <dbReference type="SAM" id="MobiDB-lite"/>
    </source>
</evidence>
<reference evidence="2" key="1">
    <citation type="submission" date="2013-11" db="EMBL/GenBank/DDBJ databases">
        <title>Genome sequence of the fusiform rust pathogen reveals effectors for host alternation and coevolution with pine.</title>
        <authorList>
            <consortium name="DOE Joint Genome Institute"/>
            <person name="Smith K."/>
            <person name="Pendleton A."/>
            <person name="Kubisiak T."/>
            <person name="Anderson C."/>
            <person name="Salamov A."/>
            <person name="Aerts A."/>
            <person name="Riley R."/>
            <person name="Clum A."/>
            <person name="Lindquist E."/>
            <person name="Ence D."/>
            <person name="Campbell M."/>
            <person name="Kronenberg Z."/>
            <person name="Feau N."/>
            <person name="Dhillon B."/>
            <person name="Hamelin R."/>
            <person name="Burleigh J."/>
            <person name="Smith J."/>
            <person name="Yandell M."/>
            <person name="Nelson C."/>
            <person name="Grigoriev I."/>
            <person name="Davis J."/>
        </authorList>
    </citation>
    <scope>NUCLEOTIDE SEQUENCE</scope>
    <source>
        <strain evidence="2">G11</strain>
    </source>
</reference>
<evidence type="ECO:0000313" key="2">
    <source>
        <dbReference type="EMBL" id="KAG0148153.1"/>
    </source>
</evidence>
<sequence length="101" mass="11074">MTSHTELTSDLVGLFVQPTPKLIPYGLHKKSNESTISLKANPLNPFEHPQSLSTISPCTLTFHQTDHPIWNMSNSGDSDGSTESDPSTDSDQFDGLFLVSR</sequence>
<dbReference type="Proteomes" id="UP000886653">
    <property type="component" value="Unassembled WGS sequence"/>
</dbReference>
<comment type="caution">
    <text evidence="2">The sequence shown here is derived from an EMBL/GenBank/DDBJ whole genome shotgun (WGS) entry which is preliminary data.</text>
</comment>
<feature type="compositionally biased region" description="Acidic residues" evidence="1">
    <location>
        <begin position="80"/>
        <end position="92"/>
    </location>
</feature>
<evidence type="ECO:0000313" key="3">
    <source>
        <dbReference type="Proteomes" id="UP000886653"/>
    </source>
</evidence>
<feature type="region of interest" description="Disordered" evidence="1">
    <location>
        <begin position="69"/>
        <end position="101"/>
    </location>
</feature>
<proteinExistence type="predicted"/>
<protein>
    <submittedName>
        <fullName evidence="2">Uncharacterized protein</fullName>
    </submittedName>
</protein>
<gene>
    <name evidence="2" type="ORF">CROQUDRAFT_90690</name>
</gene>
<dbReference type="AlphaFoldDB" id="A0A9P6NLD7"/>
<keyword evidence="3" id="KW-1185">Reference proteome</keyword>
<dbReference type="EMBL" id="MU167240">
    <property type="protein sequence ID" value="KAG0148153.1"/>
    <property type="molecule type" value="Genomic_DNA"/>
</dbReference>
<name>A0A9P6NLD7_9BASI</name>